<organism evidence="1 2">
    <name type="scientific">Corynebacterium ulcerans</name>
    <dbReference type="NCBI Taxonomy" id="65058"/>
    <lineage>
        <taxon>Bacteria</taxon>
        <taxon>Bacillati</taxon>
        <taxon>Actinomycetota</taxon>
        <taxon>Actinomycetes</taxon>
        <taxon>Mycobacteriales</taxon>
        <taxon>Corynebacteriaceae</taxon>
        <taxon>Corynebacterium</taxon>
    </lineage>
</organism>
<dbReference type="RefSeq" id="WP_095076130.1">
    <property type="nucleotide sequence ID" value="NZ_CP068134.1"/>
</dbReference>
<protein>
    <submittedName>
        <fullName evidence="1">Uncharacterized protein</fullName>
    </submittedName>
</protein>
<gene>
    <name evidence="1" type="ORF">NCTC7908_01196</name>
</gene>
<name>A0ABD7MT16_CORUL</name>
<sequence>MAHQELVELRKEHNASTKLLGEQQPKIASLQEELAQTHSKLNEAVMQIPQLQVDEANSFVWEIRHRDGHEYYLTNRSNRPAFNIQLKSDSPKFQDVFTTAKLLSGNSMVFNYVAAMGSGDYVVYFAWQDETGGDFVSEQVRFDKNLASTFRFHGVPNYTEDEG</sequence>
<evidence type="ECO:0000313" key="2">
    <source>
        <dbReference type="Proteomes" id="UP000248741"/>
    </source>
</evidence>
<dbReference type="EMBL" id="LS483400">
    <property type="protein sequence ID" value="SQG51362.1"/>
    <property type="molecule type" value="Genomic_DNA"/>
</dbReference>
<proteinExistence type="predicted"/>
<accession>A0ABD7MT16</accession>
<reference evidence="1 2" key="1">
    <citation type="submission" date="2018-06" db="EMBL/GenBank/DDBJ databases">
        <authorList>
            <consortium name="Pathogen Informatics"/>
            <person name="Doyle S."/>
        </authorList>
    </citation>
    <scope>NUCLEOTIDE SEQUENCE [LARGE SCALE GENOMIC DNA]</scope>
    <source>
        <strain evidence="1 2">NCTC7908</strain>
    </source>
</reference>
<dbReference type="Proteomes" id="UP000248741">
    <property type="component" value="Chromosome 1"/>
</dbReference>
<dbReference type="AlphaFoldDB" id="A0ABD7MT16"/>
<evidence type="ECO:0000313" key="1">
    <source>
        <dbReference type="EMBL" id="SQG51362.1"/>
    </source>
</evidence>